<dbReference type="Pfam" id="PF01547">
    <property type="entry name" value="SBP_bac_1"/>
    <property type="match status" value="1"/>
</dbReference>
<dbReference type="KEGG" id="kqi:F1D05_38070"/>
<evidence type="ECO:0000313" key="1">
    <source>
        <dbReference type="EMBL" id="QNE22648.1"/>
    </source>
</evidence>
<dbReference type="PANTHER" id="PTHR43649:SF12">
    <property type="entry name" value="DIACETYLCHITOBIOSE BINDING PROTEIN DASA"/>
    <property type="match status" value="1"/>
</dbReference>
<dbReference type="PROSITE" id="PS51318">
    <property type="entry name" value="TAT"/>
    <property type="match status" value="1"/>
</dbReference>
<reference evidence="1 2" key="2">
    <citation type="journal article" date="2020" name="Microbiol. Resour. Announc.">
        <title>Antarctic desert soil bacteria exhibit high novel natural product potential, evaluated through long-read genome sequencing and comparative genomics.</title>
        <authorList>
            <person name="Benaud N."/>
            <person name="Edwards R.J."/>
            <person name="Amos T.G."/>
            <person name="D'Agostino P.M."/>
            <person name="Gutierrez-Chavez C."/>
            <person name="Montgomery K."/>
            <person name="Nicetic I."/>
            <person name="Ferrari B.C."/>
        </authorList>
    </citation>
    <scope>NUCLEOTIDE SEQUENCE [LARGE SCALE GENOMIC DNA]</scope>
    <source>
        <strain evidence="1 2">SPB151</strain>
    </source>
</reference>
<keyword evidence="2" id="KW-1185">Reference proteome</keyword>
<dbReference type="InterPro" id="IPR050490">
    <property type="entry name" value="Bact_solute-bd_prot1"/>
</dbReference>
<gene>
    <name evidence="1" type="ORF">F1D05_38070</name>
</gene>
<sequence>MLEHIEGASMVISAPAARLSRRRVLGGAFAIAAGATALAACDSHGSSGSAGVLNVWGGVPEDSGPGDMIAAFEKANPGIKVKYTRYVNDPTGNLKLDTALQGGVPIDVIFNYGPPKVSKRVAAGLLVDLSEKIAAESSFAKFAAGATPRANYVFDGKVYTVPAARSPQLVMANADLLDKAGIEIPADWDVEDYHRIAKQLTVGSVNGSLGSPAIGVPTLGPDANYTKGGQGSNFAAAAWRKQVELGVEMQNDRSAVPHKTVLAQKLQTFAQNAFLGGQFAMLSTQAFLVRYISDTKQYPHSFKVRAYPVPAPVKGKAYWNPGAYGDLMSISAKSSQKDAAWTFLKYWVTNAGAYMIKGGRLPSLPDPAKKADAISQLLGPDMTKLYDVDSFGAVLFDPAIKIPVDTIFTASTEIADLQTKLNDQAYLGSISVDQWVQRMTAQSDAAIRKAS</sequence>
<dbReference type="AlphaFoldDB" id="A0A7G6X8T3"/>
<dbReference type="InterPro" id="IPR006059">
    <property type="entry name" value="SBP"/>
</dbReference>
<dbReference type="SUPFAM" id="SSF53850">
    <property type="entry name" value="Periplasmic binding protein-like II"/>
    <property type="match status" value="1"/>
</dbReference>
<dbReference type="PANTHER" id="PTHR43649">
    <property type="entry name" value="ARABINOSE-BINDING PROTEIN-RELATED"/>
    <property type="match status" value="1"/>
</dbReference>
<reference evidence="2" key="1">
    <citation type="submission" date="2019-09" db="EMBL/GenBank/DDBJ databases">
        <title>Antimicrobial potential of Antarctic Bacteria.</title>
        <authorList>
            <person name="Benaud N."/>
            <person name="Edwards R.J."/>
            <person name="Ferrari B.C."/>
        </authorList>
    </citation>
    <scope>NUCLEOTIDE SEQUENCE [LARGE SCALE GENOMIC DNA]</scope>
    <source>
        <strain evidence="2">SPB151</strain>
    </source>
</reference>
<protein>
    <submittedName>
        <fullName evidence="1">Extracellular solute-binding protein</fullName>
    </submittedName>
</protein>
<proteinExistence type="predicted"/>
<dbReference type="Proteomes" id="UP000515563">
    <property type="component" value="Chromosome"/>
</dbReference>
<dbReference type="EMBL" id="CP043661">
    <property type="protein sequence ID" value="QNE22648.1"/>
    <property type="molecule type" value="Genomic_DNA"/>
</dbReference>
<organism evidence="1 2">
    <name type="scientific">Kribbella qitaiheensis</name>
    <dbReference type="NCBI Taxonomy" id="1544730"/>
    <lineage>
        <taxon>Bacteria</taxon>
        <taxon>Bacillati</taxon>
        <taxon>Actinomycetota</taxon>
        <taxon>Actinomycetes</taxon>
        <taxon>Propionibacteriales</taxon>
        <taxon>Kribbellaceae</taxon>
        <taxon>Kribbella</taxon>
    </lineage>
</organism>
<evidence type="ECO:0000313" key="2">
    <source>
        <dbReference type="Proteomes" id="UP000515563"/>
    </source>
</evidence>
<accession>A0A7G6X8T3</accession>
<dbReference type="InterPro" id="IPR006311">
    <property type="entry name" value="TAT_signal"/>
</dbReference>
<dbReference type="Gene3D" id="3.40.190.10">
    <property type="entry name" value="Periplasmic binding protein-like II"/>
    <property type="match status" value="2"/>
</dbReference>
<name>A0A7G6X8T3_9ACTN</name>